<comment type="similarity">
    <text evidence="1">Belongs to the RutC family.</text>
</comment>
<evidence type="ECO:0000313" key="2">
    <source>
        <dbReference type="EMBL" id="TCO55172.1"/>
    </source>
</evidence>
<protein>
    <submittedName>
        <fullName evidence="2">Enamine deaminase RidA (YjgF/YER057c/UK114 family)</fullName>
    </submittedName>
</protein>
<accession>A0A4R2JB77</accession>
<dbReference type="EMBL" id="SLWS01000008">
    <property type="protein sequence ID" value="TCO55172.1"/>
    <property type="molecule type" value="Genomic_DNA"/>
</dbReference>
<dbReference type="AlphaFoldDB" id="A0A4R2JB77"/>
<dbReference type="InterPro" id="IPR035959">
    <property type="entry name" value="RutC-like_sf"/>
</dbReference>
<gene>
    <name evidence="2" type="ORF">EV192_108460</name>
</gene>
<name>A0A4R2JB77_9PSEU</name>
<dbReference type="SUPFAM" id="SSF55298">
    <property type="entry name" value="YjgF-like"/>
    <property type="match status" value="1"/>
</dbReference>
<dbReference type="PANTHER" id="PTHR11803:SF58">
    <property type="entry name" value="PROTEIN HMF1-RELATED"/>
    <property type="match status" value="1"/>
</dbReference>
<dbReference type="Pfam" id="PF01042">
    <property type="entry name" value="Ribonuc_L-PSP"/>
    <property type="match status" value="1"/>
</dbReference>
<sequence>MPIEQRLTNIPGNPVANRYSDAVVASGRVAYISGQIGLDADGNLVGPGDLRAQTEQSLRNMANILNELGATWSDVIKYTWFVLDVSQAAIIRDVRDSFLGDAPKPASSLVQVGGLVSPDLLIEVEAVVALP</sequence>
<organism evidence="2 3">
    <name type="scientific">Actinocrispum wychmicini</name>
    <dbReference type="NCBI Taxonomy" id="1213861"/>
    <lineage>
        <taxon>Bacteria</taxon>
        <taxon>Bacillati</taxon>
        <taxon>Actinomycetota</taxon>
        <taxon>Actinomycetes</taxon>
        <taxon>Pseudonocardiales</taxon>
        <taxon>Pseudonocardiaceae</taxon>
        <taxon>Actinocrispum</taxon>
    </lineage>
</organism>
<dbReference type="CDD" id="cd00448">
    <property type="entry name" value="YjgF_YER057c_UK114_family"/>
    <property type="match status" value="1"/>
</dbReference>
<dbReference type="PANTHER" id="PTHR11803">
    <property type="entry name" value="2-IMINOBUTANOATE/2-IMINOPROPANOATE DEAMINASE RIDA"/>
    <property type="match status" value="1"/>
</dbReference>
<dbReference type="GO" id="GO:0019239">
    <property type="term" value="F:deaminase activity"/>
    <property type="evidence" value="ECO:0007669"/>
    <property type="project" value="TreeGrafter"/>
</dbReference>
<evidence type="ECO:0000313" key="3">
    <source>
        <dbReference type="Proteomes" id="UP000295680"/>
    </source>
</evidence>
<proteinExistence type="inferred from homology"/>
<keyword evidence="3" id="KW-1185">Reference proteome</keyword>
<dbReference type="RefSeq" id="WP_207926383.1">
    <property type="nucleotide sequence ID" value="NZ_SLWS01000008.1"/>
</dbReference>
<dbReference type="Proteomes" id="UP000295680">
    <property type="component" value="Unassembled WGS sequence"/>
</dbReference>
<comment type="caution">
    <text evidence="2">The sequence shown here is derived from an EMBL/GenBank/DDBJ whole genome shotgun (WGS) entry which is preliminary data.</text>
</comment>
<evidence type="ECO:0000256" key="1">
    <source>
        <dbReference type="ARBA" id="ARBA00010552"/>
    </source>
</evidence>
<dbReference type="InterPro" id="IPR006175">
    <property type="entry name" value="YjgF/YER057c/UK114"/>
</dbReference>
<dbReference type="Gene3D" id="3.30.1330.40">
    <property type="entry name" value="RutC-like"/>
    <property type="match status" value="1"/>
</dbReference>
<reference evidence="2 3" key="1">
    <citation type="submission" date="2019-03" db="EMBL/GenBank/DDBJ databases">
        <title>Genomic Encyclopedia of Type Strains, Phase IV (KMG-IV): sequencing the most valuable type-strain genomes for metagenomic binning, comparative biology and taxonomic classification.</title>
        <authorList>
            <person name="Goeker M."/>
        </authorList>
    </citation>
    <scope>NUCLEOTIDE SEQUENCE [LARGE SCALE GENOMIC DNA]</scope>
    <source>
        <strain evidence="2 3">DSM 45934</strain>
    </source>
</reference>
<dbReference type="GO" id="GO:0005829">
    <property type="term" value="C:cytosol"/>
    <property type="evidence" value="ECO:0007669"/>
    <property type="project" value="TreeGrafter"/>
</dbReference>